<feature type="region of interest" description="Disordered" evidence="2">
    <location>
        <begin position="871"/>
        <end position="894"/>
    </location>
</feature>
<evidence type="ECO:0000256" key="2">
    <source>
        <dbReference type="SAM" id="MobiDB-lite"/>
    </source>
</evidence>
<reference evidence="5" key="1">
    <citation type="submission" date="2025-08" db="UniProtKB">
        <authorList>
            <consortium name="RefSeq"/>
        </authorList>
    </citation>
    <scope>IDENTIFICATION</scope>
</reference>
<feature type="compositionally biased region" description="Acidic residues" evidence="2">
    <location>
        <begin position="229"/>
        <end position="242"/>
    </location>
</feature>
<dbReference type="FunCoup" id="A0A6P6DGU6">
    <property type="interactions" value="2931"/>
</dbReference>
<feature type="compositionally biased region" description="Polar residues" evidence="2">
    <location>
        <begin position="1986"/>
        <end position="1995"/>
    </location>
</feature>
<feature type="region of interest" description="Disordered" evidence="2">
    <location>
        <begin position="1252"/>
        <end position="1278"/>
    </location>
</feature>
<feature type="compositionally biased region" description="Basic residues" evidence="2">
    <location>
        <begin position="384"/>
        <end position="408"/>
    </location>
</feature>
<evidence type="ECO:0000313" key="4">
    <source>
        <dbReference type="Proteomes" id="UP000515203"/>
    </source>
</evidence>
<feature type="compositionally biased region" description="Pro residues" evidence="2">
    <location>
        <begin position="36"/>
        <end position="48"/>
    </location>
</feature>
<feature type="region of interest" description="Disordered" evidence="2">
    <location>
        <begin position="1450"/>
        <end position="1598"/>
    </location>
</feature>
<feature type="compositionally biased region" description="Basic and acidic residues" evidence="2">
    <location>
        <begin position="1473"/>
        <end position="1482"/>
    </location>
</feature>
<feature type="region of interest" description="Disordered" evidence="2">
    <location>
        <begin position="1209"/>
        <end position="1228"/>
    </location>
</feature>
<feature type="region of interest" description="Disordered" evidence="2">
    <location>
        <begin position="2157"/>
        <end position="2176"/>
    </location>
</feature>
<evidence type="ECO:0000313" key="5">
    <source>
        <dbReference type="RefSeq" id="XP_023559240.1"/>
    </source>
</evidence>
<feature type="region of interest" description="Disordered" evidence="2">
    <location>
        <begin position="2183"/>
        <end position="2202"/>
    </location>
</feature>
<feature type="region of interest" description="Disordered" evidence="2">
    <location>
        <begin position="1618"/>
        <end position="1679"/>
    </location>
</feature>
<dbReference type="SUPFAM" id="SSF46689">
    <property type="entry name" value="Homeodomain-like"/>
    <property type="match status" value="1"/>
</dbReference>
<feature type="compositionally biased region" description="Basic and acidic residues" evidence="2">
    <location>
        <begin position="2160"/>
        <end position="2170"/>
    </location>
</feature>
<feature type="region of interest" description="Disordered" evidence="2">
    <location>
        <begin position="688"/>
        <end position="747"/>
    </location>
</feature>
<dbReference type="InterPro" id="IPR001005">
    <property type="entry name" value="SANT/Myb"/>
</dbReference>
<feature type="domain" description="Myb-like" evidence="3">
    <location>
        <begin position="301"/>
        <end position="349"/>
    </location>
</feature>
<feature type="compositionally biased region" description="Basic and acidic residues" evidence="2">
    <location>
        <begin position="1267"/>
        <end position="1278"/>
    </location>
</feature>
<feature type="coiled-coil region" evidence="1">
    <location>
        <begin position="145"/>
        <end position="176"/>
    </location>
</feature>
<feature type="compositionally biased region" description="Polar residues" evidence="2">
    <location>
        <begin position="2061"/>
        <end position="2072"/>
    </location>
</feature>
<feature type="region of interest" description="Disordered" evidence="2">
    <location>
        <begin position="197"/>
        <end position="243"/>
    </location>
</feature>
<feature type="region of interest" description="Disordered" evidence="2">
    <location>
        <begin position="614"/>
        <end position="666"/>
    </location>
</feature>
<feature type="compositionally biased region" description="Low complexity" evidence="2">
    <location>
        <begin position="84"/>
        <end position="112"/>
    </location>
</feature>
<feature type="compositionally biased region" description="Polar residues" evidence="2">
    <location>
        <begin position="2361"/>
        <end position="2391"/>
    </location>
</feature>
<feature type="compositionally biased region" description="Basic residues" evidence="2">
    <location>
        <begin position="1661"/>
        <end position="1670"/>
    </location>
</feature>
<feature type="compositionally biased region" description="Basic and acidic residues" evidence="2">
    <location>
        <begin position="133"/>
        <end position="143"/>
    </location>
</feature>
<feature type="compositionally biased region" description="Polar residues" evidence="2">
    <location>
        <begin position="471"/>
        <end position="491"/>
    </location>
</feature>
<feature type="compositionally biased region" description="Basic and acidic residues" evidence="2">
    <location>
        <begin position="875"/>
        <end position="886"/>
    </location>
</feature>
<feature type="region of interest" description="Disordered" evidence="2">
    <location>
        <begin position="380"/>
        <end position="500"/>
    </location>
</feature>
<dbReference type="PANTHER" id="PTHR22929:SF0">
    <property type="entry name" value="TRANSCRIPTION FACTOR TFIIIB COMPONENT B'' HOMOLOG"/>
    <property type="match status" value="1"/>
</dbReference>
<protein>
    <submittedName>
        <fullName evidence="5">Transcription factor TFIIIB component B'' homolog isoform X4</fullName>
    </submittedName>
</protein>
<evidence type="ECO:0000256" key="1">
    <source>
        <dbReference type="SAM" id="Coils"/>
    </source>
</evidence>
<feature type="compositionally biased region" description="Basic and acidic residues" evidence="2">
    <location>
        <begin position="646"/>
        <end position="661"/>
    </location>
</feature>
<feature type="compositionally biased region" description="Basic and acidic residues" evidence="2">
    <location>
        <begin position="63"/>
        <end position="76"/>
    </location>
</feature>
<feature type="compositionally biased region" description="Polar residues" evidence="2">
    <location>
        <begin position="212"/>
        <end position="227"/>
    </location>
</feature>
<dbReference type="GO" id="GO:0000126">
    <property type="term" value="C:transcription factor TFIIIB complex"/>
    <property type="evidence" value="ECO:0007669"/>
    <property type="project" value="TreeGrafter"/>
</dbReference>
<dbReference type="OrthoDB" id="272624at2759"/>
<feature type="region of interest" description="Disordered" evidence="2">
    <location>
        <begin position="2272"/>
        <end position="2307"/>
    </location>
</feature>
<feature type="compositionally biased region" description="Basic and acidic residues" evidence="2">
    <location>
        <begin position="1501"/>
        <end position="1517"/>
    </location>
</feature>
<dbReference type="SMART" id="SM00717">
    <property type="entry name" value="SANT"/>
    <property type="match status" value="1"/>
</dbReference>
<feature type="region of interest" description="Disordered" evidence="2">
    <location>
        <begin position="1937"/>
        <end position="2072"/>
    </location>
</feature>
<feature type="compositionally biased region" description="Polar residues" evidence="2">
    <location>
        <begin position="2400"/>
        <end position="2411"/>
    </location>
</feature>
<dbReference type="CTD" id="55814"/>
<gene>
    <name evidence="5" type="primary">Bdp1</name>
</gene>
<feature type="region of interest" description="Disordered" evidence="2">
    <location>
        <begin position="1864"/>
        <end position="1883"/>
    </location>
</feature>
<dbReference type="InterPro" id="IPR009057">
    <property type="entry name" value="Homeodomain-like_sf"/>
</dbReference>
<keyword evidence="4" id="KW-1185">Reference proteome</keyword>
<evidence type="ECO:0000259" key="3">
    <source>
        <dbReference type="SMART" id="SM00717"/>
    </source>
</evidence>
<sequence>MFRRARLSVKPNVRPGGGARSSAVAKPQRGQEAARPPEPAADPAPKPAKPTDVPAADFGGTEPQEKAPKSSDEKIGGENNVEESCTSSSSVSQRRQQLSSTSSPAKPTVSAPAPSPPLSTANQDVSQPSPIPTKEKPPCSDRYRIYKAQKLREMLKEELRKEKKQWKNKYAINENQMPPDRSKMTMRDFIYYLPDNNPMSSSLEQEKKTEKSLTTVQTRGTQDSQSALDAEDNDAAEGETDDGPLLVPRVKVAEDGSIILDEESLTVEVLRTKGPCVVEENDPIFECGSTTTYSSFRKNYYSKPWSNKETDMFFLAISMVGTDFSMIGQLFPHRARIEIKNKFKREEKTNGWRIDKAFQEKRPFDFDFFAHLLRKVLAEEEKRKQKSTKNQSAKKKSCKPRKNVKVKKVMNEVVDDDPDECVSTKISDPEGSQRAAQTVAEDSLTLSGQDAEVVLEEDQNQTKTRRKKSQDGTNEQEVRSLSGNATVESGSSDGGKQKNNCQFLKPEVNERECTKEHTLYCIQNLDDSVNLVSSERDEERDDPILLASHQHHNMLATTESSESSPLALSPSEAGVIALCEVKPAEQTCTEERDVDQNSKSLEADQAENVKLVVRGRLQRPKPNLSRAVGKKSTLSQGKADAQSDSSHSETSTEKNHVEKDNMNTFDIGRMENTEKESPETEIMSNLSGKTHLLDNQPKAPRPARSVRGRLQRPKPNVGNAAERKETVTRQEQGGAGGDQNVSGSCVDKDVPQRMEDQSCKNLECEDLIKQPERKYTSFQNVQPDECRALNKCLSIQEDNETDVLKQVPVPRTHFQKPKPNIVRGIGRRGITSKEEIPEESLVSGKGTAAVRELMIPEASPGKKLPVVTTATSKEMQSDLREAERGDISSSENIPEGTDVTVEVERGLKATSKDSLVEMIDVSVAVGTVVKVTEIESPPREKTPELIDPPGEIEINLEKSRREIFPQENDPEDVKPIGETEIRLHKTEREISIEERISEMIDVTEERQTDLEETQRKEIPIPGKVPKEVKTICEMETDLGEMETDLRDIEGEISQMEKVLIEVSTQREREIDLKETRKGDISPMETVLRNMTATEETEADLKKTEREISLREIGAEETSSIEGMVADLEKTGNTDISPGENKLEVPTTSRQTETDGMQKRSDCSTVPSLDVNNIISEVQPVVHISTEESISEKELSDQFYCLKTISQSSHLGKTEDQGIQPPDVSKHFSDINLSKSLPQEQTPLEVKPAPFVRSRFKRPKPNLARAASKKETTEAEKHVPEKLEINEVEIIAIQQDSDQANPFPLQSDVTSLMASREKDKGGGEKEQAVLLQCIQAESDPSPEGAAELPGDSELLQTQEHDSAVPMGIHKINTSKREMKENVTQMVLPMRARLQRPRPNVRNARHRQVVEKGEAKVMIQDGTTVLQKDETNKKLVTVSNSQIETVSAKVSECSMDESQSHEGLAENLNVNKENVSNEKRHENKPCVPSPAQLIRRKFQKPKPKPDLGRARSRKVEESGNNKGPADQSGTGKPEDDLPHQANPDTQLHVEEEAQIVISPEVSATKDCKGSEESILAKKDAQLEKVGPSDSVREETTRDISVSSVVEEQRFSKLRRGLQHLKESNYSRTALDGRTTISSASGSETDHGEKRTQRKTKASVPRGRGTKRARAKTSRKEPRAPKAMLVTLRASQEEDNENAQDFESDYEEESYHLAPEEVNKAPVFVPLGLRSPEPVSAQIEETMEELEITVNVADVGCVTVVEHQLSNADGALQKPEQECNLNIPFAMTMGEQTQDGAGPSDLSTEAAITLLTMGDLVLQSEMSTEQGDVGVCVFPDVHSKDKSHIPFSPDNVSHNILHECQLSSSVINTSSASEENKSVSEEQTREEVNLKEEVMENTLPRSTGSKVDGNLQMRSTLARPELDLEVLMFNRVDAHQKITSISEGEEVESQKETEDSASIATEVEDRNLGPGTTAESQEQDQLACVQDIKGTSISQEANPTKRSEDQEESSQEVQTLPGAPVLSSEAGPPTFVSSGGLGENSVEEPLREDTKGDSGPLCVPECTPASTPQVQHENEASTQDLAVDLFANVHQDGEDEQTFILTLVEIPGSALEEFTDGNAQLLPNPMLPAPILVKSHYPEERGDISVTFPVTSVGEDAVCLSNSERDDSEKPPDNLDLLSRKRFPCRLDKNDQAPPAKKSSLSVRNDLQHYTSEACSKELKVFEETGESYKEQDISTTLESTHPTQEPQKEQLEPAFQNIESRSLNKIDTCIERNMPQLSQDDMAMPDKEERADAATSSSKAPLSRPGRRPRGFLALICSKNNLESDEPATNIRRKKHLKPLVPISKRTLKRSKPPDENQKKSQESSAVLPSPSDATSTQVEDPGSSTTQVTCDQPSLKEECESGQQRAPETEALTTVSEYFFADIFIEVDEAE</sequence>
<dbReference type="InterPro" id="IPR039467">
    <property type="entry name" value="TFIIIB_B''_Myb"/>
</dbReference>
<feature type="region of interest" description="Disordered" evidence="2">
    <location>
        <begin position="2223"/>
        <end position="2249"/>
    </location>
</feature>
<feature type="region of interest" description="Disordered" evidence="2">
    <location>
        <begin position="1"/>
        <end position="143"/>
    </location>
</feature>
<keyword evidence="1" id="KW-0175">Coiled coil</keyword>
<dbReference type="Proteomes" id="UP000515203">
    <property type="component" value="Unplaced"/>
</dbReference>
<proteinExistence type="predicted"/>
<feature type="compositionally biased region" description="Polar residues" evidence="2">
    <location>
        <begin position="2231"/>
        <end position="2243"/>
    </location>
</feature>
<dbReference type="GO" id="GO:0070898">
    <property type="term" value="P:RNA polymerase III preinitiation complex assembly"/>
    <property type="evidence" value="ECO:0007669"/>
    <property type="project" value="TreeGrafter"/>
</dbReference>
<organism evidence="4 5">
    <name type="scientific">Octodon degus</name>
    <name type="common">Degu</name>
    <name type="synonym">Sciurus degus</name>
    <dbReference type="NCBI Taxonomy" id="10160"/>
    <lineage>
        <taxon>Eukaryota</taxon>
        <taxon>Metazoa</taxon>
        <taxon>Chordata</taxon>
        <taxon>Craniata</taxon>
        <taxon>Vertebrata</taxon>
        <taxon>Euteleostomi</taxon>
        <taxon>Mammalia</taxon>
        <taxon>Eutheria</taxon>
        <taxon>Euarchontoglires</taxon>
        <taxon>Glires</taxon>
        <taxon>Rodentia</taxon>
        <taxon>Hystricomorpha</taxon>
        <taxon>Octodontidae</taxon>
        <taxon>Octodon</taxon>
    </lineage>
</organism>
<feature type="compositionally biased region" description="Basic and acidic residues" evidence="2">
    <location>
        <begin position="1151"/>
        <end position="1161"/>
    </location>
</feature>
<dbReference type="RefSeq" id="XP_023559240.1">
    <property type="nucleotide sequence ID" value="XM_023703472.1"/>
</dbReference>
<dbReference type="Pfam" id="PF15963">
    <property type="entry name" value="Myb_DNA-bind_7"/>
    <property type="match status" value="1"/>
</dbReference>
<feature type="compositionally biased region" description="Basic and acidic residues" evidence="2">
    <location>
        <begin position="2350"/>
        <end position="2360"/>
    </location>
</feature>
<feature type="compositionally biased region" description="Basic and acidic residues" evidence="2">
    <location>
        <begin position="1871"/>
        <end position="1883"/>
    </location>
</feature>
<accession>A0A6P6DGU6</accession>
<feature type="region of interest" description="Disordered" evidence="2">
    <location>
        <begin position="1130"/>
        <end position="1163"/>
    </location>
</feature>
<feature type="region of interest" description="Disordered" evidence="2">
    <location>
        <begin position="2325"/>
        <end position="2411"/>
    </location>
</feature>
<dbReference type="GeneID" id="101564626"/>
<dbReference type="GO" id="GO:0001156">
    <property type="term" value="F:TFIIIC-class transcription factor complex binding"/>
    <property type="evidence" value="ECO:0007669"/>
    <property type="project" value="TreeGrafter"/>
</dbReference>
<dbReference type="InParanoid" id="A0A6P6DGU6"/>
<name>A0A6P6DGU6_OCTDE</name>
<feature type="compositionally biased region" description="Polar residues" evidence="2">
    <location>
        <begin position="632"/>
        <end position="645"/>
    </location>
</feature>
<dbReference type="PANTHER" id="PTHR22929">
    <property type="entry name" value="RNA POLYMERASE III TRANSCRIPTION INITIATION FACTOR B"/>
    <property type="match status" value="1"/>
</dbReference>
<feature type="compositionally biased region" description="Basic and acidic residues" evidence="2">
    <location>
        <begin position="1561"/>
        <end position="1580"/>
    </location>
</feature>